<gene>
    <name evidence="2" type="ORF">E2C01_034001</name>
</gene>
<keyword evidence="3" id="KW-1185">Reference proteome</keyword>
<dbReference type="Proteomes" id="UP000324222">
    <property type="component" value="Unassembled WGS sequence"/>
</dbReference>
<comment type="caution">
    <text evidence="2">The sequence shown here is derived from an EMBL/GenBank/DDBJ whole genome shotgun (WGS) entry which is preliminary data.</text>
</comment>
<organism evidence="2 3">
    <name type="scientific">Portunus trituberculatus</name>
    <name type="common">Swimming crab</name>
    <name type="synonym">Neptunus trituberculatus</name>
    <dbReference type="NCBI Taxonomy" id="210409"/>
    <lineage>
        <taxon>Eukaryota</taxon>
        <taxon>Metazoa</taxon>
        <taxon>Ecdysozoa</taxon>
        <taxon>Arthropoda</taxon>
        <taxon>Crustacea</taxon>
        <taxon>Multicrustacea</taxon>
        <taxon>Malacostraca</taxon>
        <taxon>Eumalacostraca</taxon>
        <taxon>Eucarida</taxon>
        <taxon>Decapoda</taxon>
        <taxon>Pleocyemata</taxon>
        <taxon>Brachyura</taxon>
        <taxon>Eubrachyura</taxon>
        <taxon>Portunoidea</taxon>
        <taxon>Portunidae</taxon>
        <taxon>Portuninae</taxon>
        <taxon>Portunus</taxon>
    </lineage>
</organism>
<evidence type="ECO:0000313" key="2">
    <source>
        <dbReference type="EMBL" id="MPC40444.1"/>
    </source>
</evidence>
<feature type="compositionally biased region" description="Pro residues" evidence="1">
    <location>
        <begin position="309"/>
        <end position="319"/>
    </location>
</feature>
<protein>
    <submittedName>
        <fullName evidence="2">Uncharacterized protein</fullName>
    </submittedName>
</protein>
<feature type="region of interest" description="Disordered" evidence="1">
    <location>
        <begin position="277"/>
        <end position="319"/>
    </location>
</feature>
<accession>A0A5B7F7B6</accession>
<dbReference type="AlphaFoldDB" id="A0A5B7F7B6"/>
<name>A0A5B7F7B6_PORTR</name>
<sequence length="460" mass="49619">MATPRHPRFPLASGRRREGGSLLAQAQTILLSQQGARVASQRDMAVVGTPRRKVLNTTGLGKCDLDMTTADFRTWCQSLEDWVELNNVGDGDAARYIRMLCAPALQKTLNARFLKAEWDALSVVEVLENLKNINSLRAYCVVFKAAERDAHRFPPNRHPEAAASDVTHEAVSDDVIAVASPRKACHRPCGYCGDRHQPGKTSCPAANATCLACVGSWVTSRKCAEEERRSVSVPEGSTQHSTTAIADTGGQHLWPLHPAGCVFCEVSAASLPVSRRLQGPGPGTGRLPAPATPGCGERGRAAARSSSPGLPPRPVTMPLPPLEKNIPRLQEWLLGHFSVSTFDTDRYPLPVMAGPPHHIHLMVVVAKKSGKPRHMVVFQKLNACCKQETHHSPTPYPIAKCTPDEIDVDQDVDIAAAISLATVAALDLSGCATIEDEMVLQVALEDPTYQSLVLRVSSGD</sequence>
<reference evidence="2 3" key="1">
    <citation type="submission" date="2019-05" db="EMBL/GenBank/DDBJ databases">
        <title>Another draft genome of Portunus trituberculatus and its Hox gene families provides insights of decapod evolution.</title>
        <authorList>
            <person name="Jeong J.-H."/>
            <person name="Song I."/>
            <person name="Kim S."/>
            <person name="Choi T."/>
            <person name="Kim D."/>
            <person name="Ryu S."/>
            <person name="Kim W."/>
        </authorList>
    </citation>
    <scope>NUCLEOTIDE SEQUENCE [LARGE SCALE GENOMIC DNA]</scope>
    <source>
        <tissue evidence="2">Muscle</tissue>
    </source>
</reference>
<dbReference type="EMBL" id="VSRR010004694">
    <property type="protein sequence ID" value="MPC40444.1"/>
    <property type="molecule type" value="Genomic_DNA"/>
</dbReference>
<evidence type="ECO:0000256" key="1">
    <source>
        <dbReference type="SAM" id="MobiDB-lite"/>
    </source>
</evidence>
<evidence type="ECO:0000313" key="3">
    <source>
        <dbReference type="Proteomes" id="UP000324222"/>
    </source>
</evidence>
<proteinExistence type="predicted"/>
<dbReference type="OrthoDB" id="6372335at2759"/>